<keyword evidence="1" id="KW-0812">Transmembrane</keyword>
<protein>
    <recommendedName>
        <fullName evidence="4">Transmembrane protein</fullName>
    </recommendedName>
</protein>
<sequence length="246" mass="29044">MRISAWGACILDSAYHVGVRLAAQNNELRQSYHLWRLEQYRKFQSMERTERQVELLNSELRYKNVLVKGGVALGSLLVLLVVVLYWGGVMQYRRNQLFRLRLDETAGIHQDRIEDMREDMDKAVSSRDKELTAQALYDLKIRGLISSFAGKLREMKMHGHLNAKEKLYVVEMEHLLDDFSHDKELNEFELYFKRVGPGFWEKLDRRFPHLQPHDKRLCAFIYLRLSSKEIASITHRAVRSIRPRIV</sequence>
<reference evidence="2" key="2">
    <citation type="journal article" date="2021" name="PeerJ">
        <title>Extensive microbial diversity within the chicken gut microbiome revealed by metagenomics and culture.</title>
        <authorList>
            <person name="Gilroy R."/>
            <person name="Ravi A."/>
            <person name="Getino M."/>
            <person name="Pursley I."/>
            <person name="Horton D.L."/>
            <person name="Alikhan N.F."/>
            <person name="Baker D."/>
            <person name="Gharbi K."/>
            <person name="Hall N."/>
            <person name="Watson M."/>
            <person name="Adriaenssens E.M."/>
            <person name="Foster-Nyarko E."/>
            <person name="Jarju S."/>
            <person name="Secka A."/>
            <person name="Antonio M."/>
            <person name="Oren A."/>
            <person name="Chaudhuri R.R."/>
            <person name="La Ragione R."/>
            <person name="Hildebrand F."/>
            <person name="Pallen M.J."/>
        </authorList>
    </citation>
    <scope>NUCLEOTIDE SEQUENCE</scope>
    <source>
        <strain evidence="2">2889</strain>
    </source>
</reference>
<dbReference type="AlphaFoldDB" id="A0A9D9DY41"/>
<accession>A0A9D9DY41</accession>
<dbReference type="Proteomes" id="UP000823612">
    <property type="component" value="Unassembled WGS sequence"/>
</dbReference>
<comment type="caution">
    <text evidence="2">The sequence shown here is derived from an EMBL/GenBank/DDBJ whole genome shotgun (WGS) entry which is preliminary data.</text>
</comment>
<evidence type="ECO:0000313" key="3">
    <source>
        <dbReference type="Proteomes" id="UP000823612"/>
    </source>
</evidence>
<reference evidence="2" key="1">
    <citation type="submission" date="2020-10" db="EMBL/GenBank/DDBJ databases">
        <authorList>
            <person name="Gilroy R."/>
        </authorList>
    </citation>
    <scope>NUCLEOTIDE SEQUENCE</scope>
    <source>
        <strain evidence="2">2889</strain>
    </source>
</reference>
<evidence type="ECO:0000313" key="2">
    <source>
        <dbReference type="EMBL" id="MBO8433514.1"/>
    </source>
</evidence>
<organism evidence="2 3">
    <name type="scientific">Candidatus Pullibacteroides excrementavium</name>
    <dbReference type="NCBI Taxonomy" id="2840905"/>
    <lineage>
        <taxon>Bacteria</taxon>
        <taxon>Pseudomonadati</taxon>
        <taxon>Bacteroidota</taxon>
        <taxon>Bacteroidia</taxon>
        <taxon>Bacteroidales</taxon>
        <taxon>Candidatus Pullibacteroides</taxon>
    </lineage>
</organism>
<keyword evidence="1" id="KW-0472">Membrane</keyword>
<gene>
    <name evidence="2" type="ORF">IAB08_09545</name>
</gene>
<name>A0A9D9DY41_9BACT</name>
<keyword evidence="1" id="KW-1133">Transmembrane helix</keyword>
<evidence type="ECO:0000256" key="1">
    <source>
        <dbReference type="SAM" id="Phobius"/>
    </source>
</evidence>
<evidence type="ECO:0008006" key="4">
    <source>
        <dbReference type="Google" id="ProtNLM"/>
    </source>
</evidence>
<feature type="transmembrane region" description="Helical" evidence="1">
    <location>
        <begin position="65"/>
        <end position="86"/>
    </location>
</feature>
<dbReference type="EMBL" id="JADIMZ010000145">
    <property type="protein sequence ID" value="MBO8433514.1"/>
    <property type="molecule type" value="Genomic_DNA"/>
</dbReference>
<proteinExistence type="predicted"/>